<dbReference type="RefSeq" id="WP_336352055.1">
    <property type="nucleotide sequence ID" value="NZ_JAZAQL010000005.1"/>
</dbReference>
<feature type="region of interest" description="Disordered" evidence="1">
    <location>
        <begin position="79"/>
        <end position="126"/>
    </location>
</feature>
<organism evidence="3 4">
    <name type="scientific">Halorubellus litoreus</name>
    <dbReference type="NCBI Taxonomy" id="755308"/>
    <lineage>
        <taxon>Archaea</taxon>
        <taxon>Methanobacteriati</taxon>
        <taxon>Methanobacteriota</taxon>
        <taxon>Stenosarchaea group</taxon>
        <taxon>Halobacteria</taxon>
        <taxon>Halobacteriales</taxon>
        <taxon>Halorubellaceae</taxon>
        <taxon>Halorubellus</taxon>
    </lineage>
</organism>
<sequence length="126" mass="13486">MAQRVFTKDTMLDLLVNIIPLGIMAFFIGLFVLWGPFSWDPLYSTLMLGIIGGSFVLLAILTYVSAVAIEGDAIKSEEAGRAAHAEAESEVVDTAETNATDTSDETPDATGDDGTDERKESPEEAV</sequence>
<feature type="transmembrane region" description="Helical" evidence="2">
    <location>
        <begin position="12"/>
        <end position="34"/>
    </location>
</feature>
<feature type="transmembrane region" description="Helical" evidence="2">
    <location>
        <begin position="46"/>
        <end position="69"/>
    </location>
</feature>
<dbReference type="Pfam" id="PF20389">
    <property type="entry name" value="DUF6684"/>
    <property type="match status" value="1"/>
</dbReference>
<evidence type="ECO:0000313" key="3">
    <source>
        <dbReference type="EMBL" id="MFC6955118.1"/>
    </source>
</evidence>
<keyword evidence="2" id="KW-1133">Transmembrane helix</keyword>
<accession>A0ABD5VKG0</accession>
<dbReference type="Proteomes" id="UP001596395">
    <property type="component" value="Unassembled WGS sequence"/>
</dbReference>
<reference evidence="3 4" key="1">
    <citation type="journal article" date="2019" name="Int. J. Syst. Evol. Microbiol.">
        <title>The Global Catalogue of Microorganisms (GCM) 10K type strain sequencing project: providing services to taxonomists for standard genome sequencing and annotation.</title>
        <authorList>
            <consortium name="The Broad Institute Genomics Platform"/>
            <consortium name="The Broad Institute Genome Sequencing Center for Infectious Disease"/>
            <person name="Wu L."/>
            <person name="Ma J."/>
        </authorList>
    </citation>
    <scope>NUCLEOTIDE SEQUENCE [LARGE SCALE GENOMIC DNA]</scope>
    <source>
        <strain evidence="3 4">GX26</strain>
    </source>
</reference>
<dbReference type="AlphaFoldDB" id="A0ABD5VKG0"/>
<evidence type="ECO:0000256" key="1">
    <source>
        <dbReference type="SAM" id="MobiDB-lite"/>
    </source>
</evidence>
<keyword evidence="2" id="KW-0812">Transmembrane</keyword>
<protein>
    <submittedName>
        <fullName evidence="3">DUF6684 family protein</fullName>
    </submittedName>
</protein>
<dbReference type="EMBL" id="JBHSXN010000005">
    <property type="protein sequence ID" value="MFC6955118.1"/>
    <property type="molecule type" value="Genomic_DNA"/>
</dbReference>
<comment type="caution">
    <text evidence="3">The sequence shown here is derived from an EMBL/GenBank/DDBJ whole genome shotgun (WGS) entry which is preliminary data.</text>
</comment>
<dbReference type="InterPro" id="IPR046506">
    <property type="entry name" value="DUF6684"/>
</dbReference>
<name>A0ABD5VKG0_9EURY</name>
<feature type="compositionally biased region" description="Acidic residues" evidence="1">
    <location>
        <begin position="102"/>
        <end position="115"/>
    </location>
</feature>
<evidence type="ECO:0000256" key="2">
    <source>
        <dbReference type="SAM" id="Phobius"/>
    </source>
</evidence>
<keyword evidence="4" id="KW-1185">Reference proteome</keyword>
<feature type="compositionally biased region" description="Basic and acidic residues" evidence="1">
    <location>
        <begin position="116"/>
        <end position="126"/>
    </location>
</feature>
<keyword evidence="2" id="KW-0472">Membrane</keyword>
<gene>
    <name evidence="3" type="ORF">ACFQGB_19830</name>
</gene>
<proteinExistence type="predicted"/>
<evidence type="ECO:0000313" key="4">
    <source>
        <dbReference type="Proteomes" id="UP001596395"/>
    </source>
</evidence>